<proteinExistence type="predicted"/>
<feature type="compositionally biased region" description="Polar residues" evidence="1">
    <location>
        <begin position="66"/>
        <end position="75"/>
    </location>
</feature>
<dbReference type="EMBL" id="CP148753">
    <property type="protein sequence ID" value="WXR73034.1"/>
    <property type="molecule type" value="Genomic_DNA"/>
</dbReference>
<evidence type="ECO:0000313" key="3">
    <source>
        <dbReference type="Proteomes" id="UP001456224"/>
    </source>
</evidence>
<name>A0ABZ2RWK8_9BURK</name>
<protein>
    <submittedName>
        <fullName evidence="2">Uncharacterized protein</fullName>
    </submittedName>
</protein>
<gene>
    <name evidence="2" type="ORF">WHX56_25875</name>
</gene>
<sequence>MERRPDLAVPRPDDLDFRDDPAMRERVPTYMNEALRREFAQSGYRLLTDPALRDANTDELPIASMSTVTGSNLPREQSRADPGRSHRVFPSDITK</sequence>
<reference evidence="2 3" key="1">
    <citation type="submission" date="2024-03" db="EMBL/GenBank/DDBJ databases">
        <title>Reference genomes for the five species model microbial community.</title>
        <authorList>
            <person name="Padfield D."/>
        </authorList>
    </citation>
    <scope>NUCLEOTIDE SEQUENCE [LARGE SCALE GENOMIC DNA]</scope>
    <source>
        <strain evidence="2 3">AB1</strain>
    </source>
</reference>
<dbReference type="RefSeq" id="WP_338879372.1">
    <property type="nucleotide sequence ID" value="NZ_CP148753.1"/>
</dbReference>
<keyword evidence="3" id="KW-1185">Reference proteome</keyword>
<evidence type="ECO:0000313" key="2">
    <source>
        <dbReference type="EMBL" id="WXR73034.1"/>
    </source>
</evidence>
<accession>A0ABZ2RWK8</accession>
<organism evidence="2 3">
    <name type="scientific">Achromobacter veterisilvae</name>
    <dbReference type="NCBI Taxonomy" id="2069367"/>
    <lineage>
        <taxon>Bacteria</taxon>
        <taxon>Pseudomonadati</taxon>
        <taxon>Pseudomonadota</taxon>
        <taxon>Betaproteobacteria</taxon>
        <taxon>Burkholderiales</taxon>
        <taxon>Alcaligenaceae</taxon>
        <taxon>Achromobacter</taxon>
    </lineage>
</organism>
<feature type="region of interest" description="Disordered" evidence="1">
    <location>
        <begin position="1"/>
        <end position="24"/>
    </location>
</feature>
<feature type="region of interest" description="Disordered" evidence="1">
    <location>
        <begin position="66"/>
        <end position="95"/>
    </location>
</feature>
<evidence type="ECO:0000256" key="1">
    <source>
        <dbReference type="SAM" id="MobiDB-lite"/>
    </source>
</evidence>
<dbReference type="Proteomes" id="UP001456224">
    <property type="component" value="Chromosome"/>
</dbReference>